<evidence type="ECO:0000313" key="3">
    <source>
        <dbReference type="EMBL" id="CAE0369734.1"/>
    </source>
</evidence>
<accession>A0A7S3JZB2</accession>
<keyword evidence="2" id="KW-0732">Signal</keyword>
<reference evidence="3" key="1">
    <citation type="submission" date="2021-01" db="EMBL/GenBank/DDBJ databases">
        <authorList>
            <person name="Corre E."/>
            <person name="Pelletier E."/>
            <person name="Niang G."/>
            <person name="Scheremetjew M."/>
            <person name="Finn R."/>
            <person name="Kale V."/>
            <person name="Holt S."/>
            <person name="Cochrane G."/>
            <person name="Meng A."/>
            <person name="Brown T."/>
            <person name="Cohen L."/>
        </authorList>
    </citation>
    <scope>NUCLEOTIDE SEQUENCE</scope>
    <source>
        <strain evidence="3">CCMP1510</strain>
    </source>
</reference>
<sequence>MVNKKLVVYFGVLASATALFHQKVPWVPKAVAKAFGAGVLTYSLWHVQPSNGAMLEDAMILYKAVDQVAKNNNPTKVESPYPQPTPQEKKRLKEIDAEEEKKMNDLVRNKDLDDMKTEIKTEIDALEKKIDGVNSKIDFNSVVLGVGGFFSMLFSRWNSDIKRQELKVKQEELELKKKASESWWPRK</sequence>
<proteinExistence type="predicted"/>
<dbReference type="EMBL" id="HBIJ01015743">
    <property type="protein sequence ID" value="CAE0369734.1"/>
    <property type="molecule type" value="Transcribed_RNA"/>
</dbReference>
<name>A0A7S3JZB2_9STRA</name>
<gene>
    <name evidence="3" type="ORF">ALAG00032_LOCUS10498</name>
</gene>
<feature type="coiled-coil region" evidence="1">
    <location>
        <begin position="89"/>
        <end position="136"/>
    </location>
</feature>
<evidence type="ECO:0000256" key="1">
    <source>
        <dbReference type="SAM" id="Coils"/>
    </source>
</evidence>
<evidence type="ECO:0000256" key="2">
    <source>
        <dbReference type="SAM" id="SignalP"/>
    </source>
</evidence>
<protein>
    <submittedName>
        <fullName evidence="3">Uncharacterized protein</fullName>
    </submittedName>
</protein>
<dbReference type="AlphaFoldDB" id="A0A7S3JZB2"/>
<keyword evidence="1" id="KW-0175">Coiled coil</keyword>
<feature type="chain" id="PRO_5030910986" evidence="2">
    <location>
        <begin position="19"/>
        <end position="187"/>
    </location>
</feature>
<organism evidence="3">
    <name type="scientific">Aureoumbra lagunensis</name>
    <dbReference type="NCBI Taxonomy" id="44058"/>
    <lineage>
        <taxon>Eukaryota</taxon>
        <taxon>Sar</taxon>
        <taxon>Stramenopiles</taxon>
        <taxon>Ochrophyta</taxon>
        <taxon>Pelagophyceae</taxon>
        <taxon>Pelagomonadales</taxon>
        <taxon>Aureoumbra</taxon>
    </lineage>
</organism>
<feature type="signal peptide" evidence="2">
    <location>
        <begin position="1"/>
        <end position="18"/>
    </location>
</feature>